<dbReference type="Proteomes" id="UP001428341">
    <property type="component" value="Unassembled WGS sequence"/>
</dbReference>
<dbReference type="EC" id="1.13.11.20" evidence="3"/>
<evidence type="ECO:0000256" key="4">
    <source>
        <dbReference type="ARBA" id="ARBA00022723"/>
    </source>
</evidence>
<dbReference type="Pfam" id="PF07847">
    <property type="entry name" value="PCO_ADO"/>
    <property type="match status" value="1"/>
</dbReference>
<dbReference type="InterPro" id="IPR014710">
    <property type="entry name" value="RmlC-like_jellyroll"/>
</dbReference>
<evidence type="ECO:0000256" key="7">
    <source>
        <dbReference type="ARBA" id="ARBA00024284"/>
    </source>
</evidence>
<evidence type="ECO:0000256" key="3">
    <source>
        <dbReference type="ARBA" id="ARBA00013133"/>
    </source>
</evidence>
<keyword evidence="6" id="KW-0408">Iron</keyword>
<dbReference type="InterPro" id="IPR011051">
    <property type="entry name" value="RmlC_Cupin_sf"/>
</dbReference>
<accession>A0AAP0MB01</accession>
<dbReference type="AlphaFoldDB" id="A0AAP0MB01"/>
<keyword evidence="5" id="KW-0560">Oxidoreductase</keyword>
<evidence type="ECO:0000313" key="9">
    <source>
        <dbReference type="Proteomes" id="UP001428341"/>
    </source>
</evidence>
<dbReference type="PANTHER" id="PTHR22966">
    <property type="entry name" value="2-AMINOETHANETHIOL DIOXYGENASE"/>
    <property type="match status" value="1"/>
</dbReference>
<comment type="catalytic activity">
    <reaction evidence="7">
        <text>L-cysteine + O2 = 3-sulfino-L-alanine + H(+)</text>
        <dbReference type="Rhea" id="RHEA:20441"/>
        <dbReference type="ChEBI" id="CHEBI:15378"/>
        <dbReference type="ChEBI" id="CHEBI:15379"/>
        <dbReference type="ChEBI" id="CHEBI:35235"/>
        <dbReference type="ChEBI" id="CHEBI:61085"/>
        <dbReference type="EC" id="1.13.11.20"/>
    </reaction>
    <physiologicalReaction direction="left-to-right" evidence="7">
        <dbReference type="Rhea" id="RHEA:20442"/>
    </physiologicalReaction>
</comment>
<keyword evidence="9" id="KW-1185">Reference proteome</keyword>
<dbReference type="CDD" id="cd20289">
    <property type="entry name" value="cupin_ADO"/>
    <property type="match status" value="1"/>
</dbReference>
<evidence type="ECO:0000256" key="5">
    <source>
        <dbReference type="ARBA" id="ARBA00023002"/>
    </source>
</evidence>
<sequence>MTTEAVSKVGYAHSKVAMKKKSGYRGRCRRRNHDRYAPDNKTVPMALQRLFLSCKDVFRGPGTVPAPSHVQMLCSILDDMKPEDVGLSSKLQLLSAKDAMKGTPIVTSTTIYKCQNFSLCLFFLPPTAVIPLHNHPGMTVFSKLLLGTMHIKSYDWVDPVDANDSAAPTKPRLAKLIADSDFTAPCNTSVLYPTTGGNIHEFTAITTCAVLDVLGPPYSKDDGRDCSYYKELPLPAVPSKRNKTTCYRLKTTSFKPPRVALSEVLPIKPTDFVHADGENQEAKEDDGGESCRWLEEIGVPENSHMDEIEYLGPQIIE</sequence>
<comment type="caution">
    <text evidence="8">The sequence shown here is derived from an EMBL/GenBank/DDBJ whole genome shotgun (WGS) entry which is preliminary data.</text>
</comment>
<dbReference type="InterPro" id="IPR012864">
    <property type="entry name" value="PCO/ADO"/>
</dbReference>
<reference evidence="8 9" key="1">
    <citation type="submission" date="2024-05" db="EMBL/GenBank/DDBJ databases">
        <title>Haplotype-resolved chromosome-level genome assembly of Huyou (Citrus changshanensis).</title>
        <authorList>
            <person name="Miao C."/>
            <person name="Chen W."/>
            <person name="Wu Y."/>
            <person name="Wang L."/>
            <person name="Zhao S."/>
            <person name="Grierson D."/>
            <person name="Xu C."/>
            <person name="Chen K."/>
        </authorList>
    </citation>
    <scope>NUCLEOTIDE SEQUENCE [LARGE SCALE GENOMIC DNA]</scope>
    <source>
        <strain evidence="8">01-14</strain>
        <tissue evidence="8">Leaf</tissue>
    </source>
</reference>
<dbReference type="PANTHER" id="PTHR22966:SF63">
    <property type="entry name" value="CYSTEINE DIOXYGENASE"/>
    <property type="match status" value="1"/>
</dbReference>
<comment type="cofactor">
    <cofactor evidence="1">
        <name>Fe(2+)</name>
        <dbReference type="ChEBI" id="CHEBI:29033"/>
    </cofactor>
</comment>
<evidence type="ECO:0000256" key="6">
    <source>
        <dbReference type="ARBA" id="ARBA00023004"/>
    </source>
</evidence>
<comment type="similarity">
    <text evidence="2">Belongs to the cysteine dioxygenase family.</text>
</comment>
<evidence type="ECO:0000256" key="1">
    <source>
        <dbReference type="ARBA" id="ARBA00001954"/>
    </source>
</evidence>
<proteinExistence type="inferred from homology"/>
<dbReference type="Gene3D" id="2.60.120.10">
    <property type="entry name" value="Jelly Rolls"/>
    <property type="match status" value="1"/>
</dbReference>
<evidence type="ECO:0000256" key="2">
    <source>
        <dbReference type="ARBA" id="ARBA00006622"/>
    </source>
</evidence>
<dbReference type="EMBL" id="JBCGBO010000005">
    <property type="protein sequence ID" value="KAK9201257.1"/>
    <property type="molecule type" value="Genomic_DNA"/>
</dbReference>
<keyword evidence="4" id="KW-0479">Metal-binding</keyword>
<name>A0AAP0MB01_9ROSI</name>
<gene>
    <name evidence="8" type="ORF">WN944_016458</name>
</gene>
<protein>
    <recommendedName>
        <fullName evidence="3">cysteine dioxygenase</fullName>
        <ecNumber evidence="3">1.13.11.20</ecNumber>
    </recommendedName>
</protein>
<dbReference type="GO" id="GO:0070483">
    <property type="term" value="P:detection of hypoxia"/>
    <property type="evidence" value="ECO:0007669"/>
    <property type="project" value="UniProtKB-ARBA"/>
</dbReference>
<evidence type="ECO:0000313" key="8">
    <source>
        <dbReference type="EMBL" id="KAK9201257.1"/>
    </source>
</evidence>
<dbReference type="SUPFAM" id="SSF51182">
    <property type="entry name" value="RmlC-like cupins"/>
    <property type="match status" value="1"/>
</dbReference>
<dbReference type="GO" id="GO:0046872">
    <property type="term" value="F:metal ion binding"/>
    <property type="evidence" value="ECO:0007669"/>
    <property type="project" value="UniProtKB-KW"/>
</dbReference>
<organism evidence="8 9">
    <name type="scientific">Citrus x changshan-huyou</name>
    <dbReference type="NCBI Taxonomy" id="2935761"/>
    <lineage>
        <taxon>Eukaryota</taxon>
        <taxon>Viridiplantae</taxon>
        <taxon>Streptophyta</taxon>
        <taxon>Embryophyta</taxon>
        <taxon>Tracheophyta</taxon>
        <taxon>Spermatophyta</taxon>
        <taxon>Magnoliopsida</taxon>
        <taxon>eudicotyledons</taxon>
        <taxon>Gunneridae</taxon>
        <taxon>Pentapetalae</taxon>
        <taxon>rosids</taxon>
        <taxon>malvids</taxon>
        <taxon>Sapindales</taxon>
        <taxon>Rutaceae</taxon>
        <taxon>Aurantioideae</taxon>
        <taxon>Citrus</taxon>
    </lineage>
</organism>
<dbReference type="GO" id="GO:0017172">
    <property type="term" value="F:cysteine dioxygenase activity"/>
    <property type="evidence" value="ECO:0007669"/>
    <property type="project" value="UniProtKB-EC"/>
</dbReference>